<dbReference type="Proteomes" id="UP001595839">
    <property type="component" value="Unassembled WGS sequence"/>
</dbReference>
<protein>
    <submittedName>
        <fullName evidence="2">Uncharacterized protein</fullName>
    </submittedName>
</protein>
<keyword evidence="1" id="KW-1133">Transmembrane helix</keyword>
<dbReference type="RefSeq" id="WP_381167299.1">
    <property type="nucleotide sequence ID" value="NZ_JBHSFK010000017.1"/>
</dbReference>
<keyword evidence="3" id="KW-1185">Reference proteome</keyword>
<dbReference type="EMBL" id="JBHSFK010000017">
    <property type="protein sequence ID" value="MFC4502900.1"/>
    <property type="molecule type" value="Genomic_DNA"/>
</dbReference>
<evidence type="ECO:0000256" key="1">
    <source>
        <dbReference type="SAM" id="Phobius"/>
    </source>
</evidence>
<organism evidence="2 3">
    <name type="scientific">Streptomyces vulcanius</name>
    <dbReference type="NCBI Taxonomy" id="1441876"/>
    <lineage>
        <taxon>Bacteria</taxon>
        <taxon>Bacillati</taxon>
        <taxon>Actinomycetota</taxon>
        <taxon>Actinomycetes</taxon>
        <taxon>Kitasatosporales</taxon>
        <taxon>Streptomycetaceae</taxon>
        <taxon>Streptomyces</taxon>
    </lineage>
</organism>
<keyword evidence="1" id="KW-0812">Transmembrane</keyword>
<name>A0ABV9ASI6_9ACTN</name>
<gene>
    <name evidence="2" type="ORF">ACFPIH_25875</name>
</gene>
<comment type="caution">
    <text evidence="2">The sequence shown here is derived from an EMBL/GenBank/DDBJ whole genome shotgun (WGS) entry which is preliminary data.</text>
</comment>
<feature type="transmembrane region" description="Helical" evidence="1">
    <location>
        <begin position="38"/>
        <end position="59"/>
    </location>
</feature>
<proteinExistence type="predicted"/>
<sequence length="209" mass="22536">MPFMDGEREVLTEGAVIAAFSSAALLVLGVIWGFPWQALLLFFAVSVVIIGLITASSLADARRDAQRRAESSQALITWAGRNGGRYGTALAAFTNEEGWELPASPLFRGQLLAVGRQDCVEVGIACSTEDVGEVTAWHTVVLVRLPAERLPIRLRGREVHQLGLPRGVESVEMDGRQLCVRYVGWPEGSLALNERVDAAVRLGASLPDA</sequence>
<evidence type="ECO:0000313" key="2">
    <source>
        <dbReference type="EMBL" id="MFC4502900.1"/>
    </source>
</evidence>
<feature type="transmembrane region" description="Helical" evidence="1">
    <location>
        <begin position="12"/>
        <end position="32"/>
    </location>
</feature>
<evidence type="ECO:0000313" key="3">
    <source>
        <dbReference type="Proteomes" id="UP001595839"/>
    </source>
</evidence>
<accession>A0ABV9ASI6</accession>
<keyword evidence="1" id="KW-0472">Membrane</keyword>
<reference evidence="3" key="1">
    <citation type="journal article" date="2019" name="Int. J. Syst. Evol. Microbiol.">
        <title>The Global Catalogue of Microorganisms (GCM) 10K type strain sequencing project: providing services to taxonomists for standard genome sequencing and annotation.</title>
        <authorList>
            <consortium name="The Broad Institute Genomics Platform"/>
            <consortium name="The Broad Institute Genome Sequencing Center for Infectious Disease"/>
            <person name="Wu L."/>
            <person name="Ma J."/>
        </authorList>
    </citation>
    <scope>NUCLEOTIDE SEQUENCE [LARGE SCALE GENOMIC DNA]</scope>
    <source>
        <strain evidence="3">CGMCC 4.7177</strain>
    </source>
</reference>